<dbReference type="AlphaFoldDB" id="A0A2P2MSB0"/>
<organism evidence="2">
    <name type="scientific">Rhizophora mucronata</name>
    <name type="common">Asiatic mangrove</name>
    <dbReference type="NCBI Taxonomy" id="61149"/>
    <lineage>
        <taxon>Eukaryota</taxon>
        <taxon>Viridiplantae</taxon>
        <taxon>Streptophyta</taxon>
        <taxon>Embryophyta</taxon>
        <taxon>Tracheophyta</taxon>
        <taxon>Spermatophyta</taxon>
        <taxon>Magnoliopsida</taxon>
        <taxon>eudicotyledons</taxon>
        <taxon>Gunneridae</taxon>
        <taxon>Pentapetalae</taxon>
        <taxon>rosids</taxon>
        <taxon>fabids</taxon>
        <taxon>Malpighiales</taxon>
        <taxon>Rhizophoraceae</taxon>
        <taxon>Rhizophora</taxon>
    </lineage>
</organism>
<keyword evidence="1" id="KW-0472">Membrane</keyword>
<dbReference type="EMBL" id="GGEC01052623">
    <property type="protein sequence ID" value="MBX33107.1"/>
    <property type="molecule type" value="Transcribed_RNA"/>
</dbReference>
<proteinExistence type="predicted"/>
<reference evidence="2" key="1">
    <citation type="submission" date="2018-02" db="EMBL/GenBank/DDBJ databases">
        <title>Rhizophora mucronata_Transcriptome.</title>
        <authorList>
            <person name="Meera S.P."/>
            <person name="Sreeshan A."/>
            <person name="Augustine A."/>
        </authorList>
    </citation>
    <scope>NUCLEOTIDE SEQUENCE</scope>
    <source>
        <tissue evidence="2">Leaf</tissue>
    </source>
</reference>
<name>A0A2P2MSB0_RHIMU</name>
<accession>A0A2P2MSB0</accession>
<evidence type="ECO:0000256" key="1">
    <source>
        <dbReference type="SAM" id="Phobius"/>
    </source>
</evidence>
<evidence type="ECO:0000313" key="2">
    <source>
        <dbReference type="EMBL" id="MBX33107.1"/>
    </source>
</evidence>
<keyword evidence="1" id="KW-0812">Transmembrane</keyword>
<sequence>MASAVLRIMNKTLEWVTLALDAPSARAVVFGVPIGGFLNVIFMWLCHRNLLGRIHWLVRLNSVLHYFGVFIVTF</sequence>
<feature type="transmembrane region" description="Helical" evidence="1">
    <location>
        <begin position="25"/>
        <end position="44"/>
    </location>
</feature>
<protein>
    <submittedName>
        <fullName evidence="2">Long chain base biosynthesis protein 1</fullName>
    </submittedName>
</protein>
<keyword evidence="1" id="KW-1133">Transmembrane helix</keyword>